<organism evidence="1 2">
    <name type="scientific">Aliikangiella coralliicola</name>
    <dbReference type="NCBI Taxonomy" id="2592383"/>
    <lineage>
        <taxon>Bacteria</taxon>
        <taxon>Pseudomonadati</taxon>
        <taxon>Pseudomonadota</taxon>
        <taxon>Gammaproteobacteria</taxon>
        <taxon>Oceanospirillales</taxon>
        <taxon>Pleioneaceae</taxon>
        <taxon>Aliikangiella</taxon>
    </lineage>
</organism>
<dbReference type="OrthoDB" id="9793663at2"/>
<sequence length="156" mass="17807">MNYSLAEKKPNQKAAYKPDLNELLSQCELNYWLLARLMPNLVTLNDQSEKAELLQSQWQVASSAVQLKFQITDLAKYTTTMTLTIDSPRLKITREMQLIIRLYHDVKMMEVMEGSGPGALKAVYEKINGNTKPVDEKRQINRFLGESLRACLPGND</sequence>
<name>A0A545UC08_9GAMM</name>
<dbReference type="RefSeq" id="WP_142894529.1">
    <property type="nucleotide sequence ID" value="NZ_ML660165.1"/>
</dbReference>
<evidence type="ECO:0000313" key="2">
    <source>
        <dbReference type="Proteomes" id="UP000315439"/>
    </source>
</evidence>
<gene>
    <name evidence="1" type="ORF">FLL46_14350</name>
</gene>
<proteinExistence type="predicted"/>
<dbReference type="InterPro" id="IPR009659">
    <property type="entry name" value="DUF1249"/>
</dbReference>
<dbReference type="AlphaFoldDB" id="A0A545UC08"/>
<dbReference type="PANTHER" id="PTHR38774">
    <property type="entry name" value="CYTOPLASMIC PROTEIN-RELATED"/>
    <property type="match status" value="1"/>
</dbReference>
<reference evidence="1 2" key="1">
    <citation type="submission" date="2019-07" db="EMBL/GenBank/DDBJ databases">
        <title>Draft genome for Aliikangiella sp. M105.</title>
        <authorList>
            <person name="Wang G."/>
        </authorList>
    </citation>
    <scope>NUCLEOTIDE SEQUENCE [LARGE SCALE GENOMIC DNA]</scope>
    <source>
        <strain evidence="1 2">M105</strain>
    </source>
</reference>
<dbReference type="Pfam" id="PF06853">
    <property type="entry name" value="DUF1249"/>
    <property type="match status" value="1"/>
</dbReference>
<dbReference type="EMBL" id="VIKS01000009">
    <property type="protein sequence ID" value="TQV86987.1"/>
    <property type="molecule type" value="Genomic_DNA"/>
</dbReference>
<protein>
    <submittedName>
        <fullName evidence="1">DUF1249 domain-containing protein</fullName>
    </submittedName>
</protein>
<dbReference type="Proteomes" id="UP000315439">
    <property type="component" value="Unassembled WGS sequence"/>
</dbReference>
<evidence type="ECO:0000313" key="1">
    <source>
        <dbReference type="EMBL" id="TQV86987.1"/>
    </source>
</evidence>
<accession>A0A545UC08</accession>
<dbReference type="PANTHER" id="PTHR38774:SF1">
    <property type="entry name" value="CYTOPLASMIC PROTEIN"/>
    <property type="match status" value="1"/>
</dbReference>
<comment type="caution">
    <text evidence="1">The sequence shown here is derived from an EMBL/GenBank/DDBJ whole genome shotgun (WGS) entry which is preliminary data.</text>
</comment>
<keyword evidence="2" id="KW-1185">Reference proteome</keyword>